<name>A0A378QC72_FAUOS</name>
<accession>A0A378QC72</accession>
<dbReference type="Pfam" id="PF07866">
    <property type="entry name" value="DUF1653"/>
    <property type="match status" value="1"/>
</dbReference>
<organism evidence="2 3">
    <name type="scientific">Faucicola osloensis</name>
    <name type="common">Moraxella osloensis</name>
    <dbReference type="NCBI Taxonomy" id="34062"/>
    <lineage>
        <taxon>Bacteria</taxon>
        <taxon>Pseudomonadati</taxon>
        <taxon>Pseudomonadota</taxon>
        <taxon>Gammaproteobacteria</taxon>
        <taxon>Moraxellales</taxon>
        <taxon>Moraxellaceae</taxon>
        <taxon>Faucicola</taxon>
    </lineage>
</organism>
<dbReference type="Gene3D" id="2.30.30.320">
    <property type="entry name" value="DUF1653-like domain"/>
    <property type="match status" value="1"/>
</dbReference>
<dbReference type="Proteomes" id="UP000255230">
    <property type="component" value="Unassembled WGS sequence"/>
</dbReference>
<feature type="domain" description="DUF1653" evidence="1">
    <location>
        <begin position="11"/>
        <end position="71"/>
    </location>
</feature>
<evidence type="ECO:0000259" key="1">
    <source>
        <dbReference type="Pfam" id="PF07866"/>
    </source>
</evidence>
<dbReference type="AlphaFoldDB" id="A0A378QC72"/>
<proteinExistence type="predicted"/>
<dbReference type="InterPro" id="IPR037135">
    <property type="entry name" value="DUF1653-like_dom_sf"/>
</dbReference>
<sequence length="78" mass="9010">MSKLVIEITLGIYQHYKGNLYQVLHIAKHSETEEALVVYRALYQAYGVWVRPLVMFAETVEVNGEAVQRFKLIKPLDS</sequence>
<protein>
    <submittedName>
        <fullName evidence="2">Uncharacterized protein conserved in bacteria</fullName>
    </submittedName>
</protein>
<dbReference type="InterPro" id="IPR023387">
    <property type="entry name" value="DUF1653-like_dom"/>
</dbReference>
<reference evidence="2 3" key="1">
    <citation type="submission" date="2018-06" db="EMBL/GenBank/DDBJ databases">
        <authorList>
            <consortium name="Pathogen Informatics"/>
            <person name="Doyle S."/>
        </authorList>
    </citation>
    <scope>NUCLEOTIDE SEQUENCE [LARGE SCALE GENOMIC DNA]</scope>
    <source>
        <strain evidence="2 3">NCTC10465</strain>
    </source>
</reference>
<keyword evidence="3" id="KW-1185">Reference proteome</keyword>
<gene>
    <name evidence="2" type="ORF">NCTC10465_02139</name>
</gene>
<dbReference type="EMBL" id="UGPY01000001">
    <property type="protein sequence ID" value="STY98329.1"/>
    <property type="molecule type" value="Genomic_DNA"/>
</dbReference>
<evidence type="ECO:0000313" key="2">
    <source>
        <dbReference type="EMBL" id="STY98329.1"/>
    </source>
</evidence>
<evidence type="ECO:0000313" key="3">
    <source>
        <dbReference type="Proteomes" id="UP000255230"/>
    </source>
</evidence>